<reference evidence="2" key="1">
    <citation type="submission" date="2021-01" db="EMBL/GenBank/DDBJ databases">
        <authorList>
            <person name="Kaushik A."/>
        </authorList>
    </citation>
    <scope>NUCLEOTIDE SEQUENCE</scope>
    <source>
        <strain evidence="2">AG4-R118</strain>
    </source>
</reference>
<proteinExistence type="predicted"/>
<organism evidence="2 3">
    <name type="scientific">Rhizoctonia solani</name>
    <dbReference type="NCBI Taxonomy" id="456999"/>
    <lineage>
        <taxon>Eukaryota</taxon>
        <taxon>Fungi</taxon>
        <taxon>Dikarya</taxon>
        <taxon>Basidiomycota</taxon>
        <taxon>Agaricomycotina</taxon>
        <taxon>Agaricomycetes</taxon>
        <taxon>Cantharellales</taxon>
        <taxon>Ceratobasidiaceae</taxon>
        <taxon>Rhizoctonia</taxon>
    </lineage>
</organism>
<dbReference type="AlphaFoldDB" id="A0A8H3CKT5"/>
<dbReference type="Proteomes" id="UP000663888">
    <property type="component" value="Unassembled WGS sequence"/>
</dbReference>
<evidence type="ECO:0000256" key="1">
    <source>
        <dbReference type="SAM" id="SignalP"/>
    </source>
</evidence>
<keyword evidence="1" id="KW-0732">Signal</keyword>
<dbReference type="EMBL" id="CAJMWX010001407">
    <property type="protein sequence ID" value="CAE6487311.1"/>
    <property type="molecule type" value="Genomic_DNA"/>
</dbReference>
<name>A0A8H3CKT5_9AGAM</name>
<evidence type="ECO:0000313" key="2">
    <source>
        <dbReference type="EMBL" id="CAE6487311.1"/>
    </source>
</evidence>
<sequence length="192" mass="21556">MIIFSRVFFVLILAFLTSNTWAHVGTGQSQNAPDEYEILASVDIEGFVINITTQLDEVSQLIRGSVINSTLPLLLMNDPRNEVNYPIGEDFGATRPDTQLRMDAKKKDILASLITNIIKDVVRLCTYASKSNQENGRECFTKMDKDIRNILLVLLDIKNLVGLIYHSLGTDSDLLHRVMKENLPKVFSLLSA</sequence>
<evidence type="ECO:0000313" key="3">
    <source>
        <dbReference type="Proteomes" id="UP000663888"/>
    </source>
</evidence>
<comment type="caution">
    <text evidence="2">The sequence shown here is derived from an EMBL/GenBank/DDBJ whole genome shotgun (WGS) entry which is preliminary data.</text>
</comment>
<protein>
    <submittedName>
        <fullName evidence="2">Uncharacterized protein</fullName>
    </submittedName>
</protein>
<feature type="signal peptide" evidence="1">
    <location>
        <begin position="1"/>
        <end position="22"/>
    </location>
</feature>
<gene>
    <name evidence="2" type="ORF">RDB_LOCUS133896</name>
</gene>
<accession>A0A8H3CKT5</accession>
<feature type="chain" id="PRO_5034242457" evidence="1">
    <location>
        <begin position="23"/>
        <end position="192"/>
    </location>
</feature>